<feature type="region of interest" description="Disordered" evidence="1">
    <location>
        <begin position="39"/>
        <end position="66"/>
    </location>
</feature>
<protein>
    <submittedName>
        <fullName evidence="2">Uncharacterized protein</fullName>
    </submittedName>
</protein>
<dbReference type="Proteomes" id="UP000027238">
    <property type="component" value="Unassembled WGS sequence"/>
</dbReference>
<reference evidence="3" key="1">
    <citation type="journal article" date="2014" name="Genome Announc.">
        <title>Draft genome sequence of Colletotrichum sublineola, a destructive pathogen of cultivated sorghum.</title>
        <authorList>
            <person name="Baroncelli R."/>
            <person name="Sanz-Martin J.M."/>
            <person name="Rech G.E."/>
            <person name="Sukno S.A."/>
            <person name="Thon M.R."/>
        </authorList>
    </citation>
    <scope>NUCLEOTIDE SEQUENCE [LARGE SCALE GENOMIC DNA]</scope>
    <source>
        <strain evidence="3">TX430BB</strain>
    </source>
</reference>
<keyword evidence="3" id="KW-1185">Reference proteome</keyword>
<evidence type="ECO:0000313" key="2">
    <source>
        <dbReference type="EMBL" id="KDN68950.1"/>
    </source>
</evidence>
<proteinExistence type="predicted"/>
<comment type="caution">
    <text evidence="2">The sequence shown here is derived from an EMBL/GenBank/DDBJ whole genome shotgun (WGS) entry which is preliminary data.</text>
</comment>
<accession>A0A066XSH4</accession>
<dbReference type="EMBL" id="JMSE01000590">
    <property type="protein sequence ID" value="KDN68950.1"/>
    <property type="molecule type" value="Genomic_DNA"/>
</dbReference>
<dbReference type="eggNOG" id="ENOG502TA2Z">
    <property type="taxonomic scope" value="Eukaryota"/>
</dbReference>
<gene>
    <name evidence="2" type="ORF">CSUB01_12211</name>
</gene>
<dbReference type="HOGENOM" id="CLU_426994_0_0_1"/>
<name>A0A066XSH4_COLSU</name>
<feature type="compositionally biased region" description="Basic and acidic residues" evidence="1">
    <location>
        <begin position="380"/>
        <end position="389"/>
    </location>
</feature>
<evidence type="ECO:0000313" key="3">
    <source>
        <dbReference type="Proteomes" id="UP000027238"/>
    </source>
</evidence>
<evidence type="ECO:0000256" key="1">
    <source>
        <dbReference type="SAM" id="MobiDB-lite"/>
    </source>
</evidence>
<organism evidence="2 3">
    <name type="scientific">Colletotrichum sublineola</name>
    <name type="common">Sorghum anthracnose fungus</name>
    <dbReference type="NCBI Taxonomy" id="1173701"/>
    <lineage>
        <taxon>Eukaryota</taxon>
        <taxon>Fungi</taxon>
        <taxon>Dikarya</taxon>
        <taxon>Ascomycota</taxon>
        <taxon>Pezizomycotina</taxon>
        <taxon>Sordariomycetes</taxon>
        <taxon>Hypocreomycetidae</taxon>
        <taxon>Glomerellales</taxon>
        <taxon>Glomerellaceae</taxon>
        <taxon>Colletotrichum</taxon>
        <taxon>Colletotrichum graminicola species complex</taxon>
    </lineage>
</organism>
<feature type="region of interest" description="Disordered" evidence="1">
    <location>
        <begin position="357"/>
        <end position="414"/>
    </location>
</feature>
<dbReference type="OrthoDB" id="5088056at2759"/>
<dbReference type="AlphaFoldDB" id="A0A066XSH4"/>
<sequence length="641" mass="70115">MNPCTNPGCIEYIRQLQAQVRSLESKILQCQSQAATAANPPIAESQTLSPIPTPPSQLSGGHLGRVPHPTGVQFPFTIDILTPNNYTEANKPAIRAKTDPPQQLYSFLRTIPKGEKEWKDKRAGLGLTNLEGVVKLLDDIMSAGCQAERLDQSRVQGNIPAYITRRASEAISVRGDLNRFQILSSFDALVFMGECRVALQQGMDQVLIDNLMNTFLPNPATSTRSDRTLQMYQKVPVWITKQTNKLYTRLGHRASEIFLYAAMTISNYDKLSRPGLEDEFLRAVNDILTPAGTLASPELQAELPLYLPFIVWTRILIQTGIDCYSQLQDALGYSGQFSPEDFRRWLSIYQQKSSRFPERETASGFVTDPPPEPVSKRRRTDPQIDRSIHDQAGFQPSTRGGDRDTMTGTDGKGLSQLTTAEGIIPEASFPVTFHPLSGTVPPTADSSHQSQDNAESFVELPRQAQHVAQPCLYGYTKPSVIQTISGVSCQSISQHEPVVYNTGFDTSATTTPQANASTVLIGFQGPSFPNSMFDMNLPAGHQSACETAGAAISPDRGNPWSCQNTAEEAMPGTSQADSQICLRTPLASIADPHYTSSEVLVQYLSVANASSTNWKKPNPSYIGRAATGYVLKGLGFGSFQN</sequence>